<dbReference type="InterPro" id="IPR013813">
    <property type="entry name" value="Endoribo_LPSP/chorism_mut-like"/>
</dbReference>
<dbReference type="CDD" id="cd02199">
    <property type="entry name" value="YjgF_YER057c_UK114_like_1"/>
    <property type="match status" value="1"/>
</dbReference>
<dbReference type="Pfam" id="PF14588">
    <property type="entry name" value="YjgF_endoribonc"/>
    <property type="match status" value="1"/>
</dbReference>
<dbReference type="PANTHER" id="PTHR43760">
    <property type="entry name" value="ENDORIBONUCLEASE-RELATED"/>
    <property type="match status" value="1"/>
</dbReference>
<dbReference type="AlphaFoldDB" id="A0A382B8J0"/>
<gene>
    <name evidence="2" type="ORF">METZ01_LOCUS162853</name>
</gene>
<evidence type="ECO:0000259" key="1">
    <source>
        <dbReference type="Pfam" id="PF14588"/>
    </source>
</evidence>
<proteinExistence type="predicted"/>
<protein>
    <recommendedName>
        <fullName evidence="1">Endoribonuclease L-PSP/chorismate mutase-like domain-containing protein</fullName>
    </recommendedName>
</protein>
<dbReference type="PANTHER" id="PTHR43760:SF1">
    <property type="entry name" value="ENDORIBONUCLEASE L-PSP_CHORISMATE MUTASE-LIKE DOMAIN-CONTAINING PROTEIN"/>
    <property type="match status" value="1"/>
</dbReference>
<sequence>MTGEIDDRLTALNIELPDAPAPAANYVPFVLSGNLVFVSGQVPWIGGERNFVGKVGIDYTVEEGQEAARTVALNIIAQVKAACDGDLDRVVRCIKLGGFVNCPDNFHQQPQVINGASDLMVDVFGDAGRHSRFAVGAPALPFNVAVEIDAVFEVR</sequence>
<accession>A0A382B8J0</accession>
<feature type="domain" description="Endoribonuclease L-PSP/chorismate mutase-like" evidence="1">
    <location>
        <begin position="7"/>
        <end position="145"/>
    </location>
</feature>
<dbReference type="InterPro" id="IPR035959">
    <property type="entry name" value="RutC-like_sf"/>
</dbReference>
<evidence type="ECO:0000313" key="2">
    <source>
        <dbReference type="EMBL" id="SVB09999.1"/>
    </source>
</evidence>
<name>A0A382B8J0_9ZZZZ</name>
<dbReference type="SUPFAM" id="SSF55298">
    <property type="entry name" value="YjgF-like"/>
    <property type="match status" value="1"/>
</dbReference>
<reference evidence="2" key="1">
    <citation type="submission" date="2018-05" db="EMBL/GenBank/DDBJ databases">
        <authorList>
            <person name="Lanie J.A."/>
            <person name="Ng W.-L."/>
            <person name="Kazmierczak K.M."/>
            <person name="Andrzejewski T.M."/>
            <person name="Davidsen T.M."/>
            <person name="Wayne K.J."/>
            <person name="Tettelin H."/>
            <person name="Glass J.I."/>
            <person name="Rusch D."/>
            <person name="Podicherti R."/>
            <person name="Tsui H.-C.T."/>
            <person name="Winkler M.E."/>
        </authorList>
    </citation>
    <scope>NUCLEOTIDE SEQUENCE</scope>
</reference>
<organism evidence="2">
    <name type="scientific">marine metagenome</name>
    <dbReference type="NCBI Taxonomy" id="408172"/>
    <lineage>
        <taxon>unclassified sequences</taxon>
        <taxon>metagenomes</taxon>
        <taxon>ecological metagenomes</taxon>
    </lineage>
</organism>
<dbReference type="Gene3D" id="3.30.1330.40">
    <property type="entry name" value="RutC-like"/>
    <property type="match status" value="1"/>
</dbReference>
<dbReference type="EMBL" id="UINC01028646">
    <property type="protein sequence ID" value="SVB09999.1"/>
    <property type="molecule type" value="Genomic_DNA"/>
</dbReference>